<keyword evidence="2" id="KW-1185">Reference proteome</keyword>
<evidence type="ECO:0000313" key="1">
    <source>
        <dbReference type="EMBL" id="MFC4559816.1"/>
    </source>
</evidence>
<dbReference type="RefSeq" id="WP_390298727.1">
    <property type="nucleotide sequence ID" value="NZ_JBHSFU010000011.1"/>
</dbReference>
<comment type="caution">
    <text evidence="1">The sequence shown here is derived from an EMBL/GenBank/DDBJ whole genome shotgun (WGS) entry which is preliminary data.</text>
</comment>
<proteinExistence type="predicted"/>
<name>A0ABV9DLU9_9BACI</name>
<protein>
    <submittedName>
        <fullName evidence="1">Uncharacterized protein</fullName>
    </submittedName>
</protein>
<accession>A0ABV9DLU9</accession>
<reference evidence="2" key="1">
    <citation type="journal article" date="2019" name="Int. J. Syst. Evol. Microbiol.">
        <title>The Global Catalogue of Microorganisms (GCM) 10K type strain sequencing project: providing services to taxonomists for standard genome sequencing and annotation.</title>
        <authorList>
            <consortium name="The Broad Institute Genomics Platform"/>
            <consortium name="The Broad Institute Genome Sequencing Center for Infectious Disease"/>
            <person name="Wu L."/>
            <person name="Ma J."/>
        </authorList>
    </citation>
    <scope>NUCLEOTIDE SEQUENCE [LARGE SCALE GENOMIC DNA]</scope>
    <source>
        <strain evidence="2">CGMCC 4.7426</strain>
    </source>
</reference>
<sequence>MLPKEEKSKKKENFFRLSDEDRLELELEEKEKKEKEVTTEKIFNKMTQKYTE</sequence>
<organism evidence="1 2">
    <name type="scientific">Virgibacillus kekensis</name>
    <dbReference type="NCBI Taxonomy" id="202261"/>
    <lineage>
        <taxon>Bacteria</taxon>
        <taxon>Bacillati</taxon>
        <taxon>Bacillota</taxon>
        <taxon>Bacilli</taxon>
        <taxon>Bacillales</taxon>
        <taxon>Bacillaceae</taxon>
        <taxon>Virgibacillus</taxon>
    </lineage>
</organism>
<dbReference type="Proteomes" id="UP001595989">
    <property type="component" value="Unassembled WGS sequence"/>
</dbReference>
<evidence type="ECO:0000313" key="2">
    <source>
        <dbReference type="Proteomes" id="UP001595989"/>
    </source>
</evidence>
<dbReference type="EMBL" id="JBHSFU010000011">
    <property type="protein sequence ID" value="MFC4559816.1"/>
    <property type="molecule type" value="Genomic_DNA"/>
</dbReference>
<gene>
    <name evidence="1" type="ORF">ACFO3D_16650</name>
</gene>